<accession>A0A0F5PK19</accession>
<feature type="domain" description="GHMP kinase C-terminal" evidence="11">
    <location>
        <begin position="196"/>
        <end position="267"/>
    </location>
</feature>
<reference evidence="12 13" key="1">
    <citation type="submission" date="2008-07" db="EMBL/GenBank/DDBJ databases">
        <authorList>
            <person name="Gonzalez J."/>
            <person name="Sokolova T."/>
            <person name="Ferriera S."/>
            <person name="Johnson J."/>
            <person name="Kravitz S."/>
            <person name="Beeson K."/>
            <person name="Sutton G."/>
            <person name="Rogers Y.-H."/>
            <person name="Friedman R."/>
            <person name="Frazier M."/>
            <person name="Venter J.C."/>
        </authorList>
    </citation>
    <scope>NUCLEOTIDE SEQUENCE [LARGE SCALE GENOMIC DNA]</scope>
    <source>
        <strain evidence="12 13">DSM 12653</strain>
    </source>
</reference>
<evidence type="ECO:0000256" key="5">
    <source>
        <dbReference type="ARBA" id="ARBA00022741"/>
    </source>
</evidence>
<comment type="function">
    <text evidence="9">Catalyzes the phosphorylation of the position 2 hydroxy group of 4-diphosphocytidyl-2C-methyl-D-erythritol.</text>
</comment>
<protein>
    <recommendedName>
        <fullName evidence="3 9">4-diphosphocytidyl-2-C-methyl-D-erythritol kinase</fullName>
        <shortName evidence="9">CMK</shortName>
        <ecNumber evidence="2 9">2.7.1.148</ecNumber>
    </recommendedName>
    <alternativeName>
        <fullName evidence="8 9">4-(cytidine-5'-diphospho)-2-C-methyl-D-erythritol kinase</fullName>
    </alternativeName>
</protein>
<dbReference type="PANTHER" id="PTHR43527:SF2">
    <property type="entry name" value="4-DIPHOSPHOCYTIDYL-2-C-METHYL-D-ERYTHRITOL KINASE, CHLOROPLASTIC"/>
    <property type="match status" value="1"/>
</dbReference>
<feature type="active site" evidence="9">
    <location>
        <position position="134"/>
    </location>
</feature>
<evidence type="ECO:0000256" key="2">
    <source>
        <dbReference type="ARBA" id="ARBA00012052"/>
    </source>
</evidence>
<dbReference type="EC" id="2.7.1.148" evidence="2 9"/>
<name>A0A0F5PK19_9THEO</name>
<keyword evidence="4 9" id="KW-0808">Transferase</keyword>
<feature type="active site" evidence="9">
    <location>
        <position position="10"/>
    </location>
</feature>
<evidence type="ECO:0000256" key="4">
    <source>
        <dbReference type="ARBA" id="ARBA00022679"/>
    </source>
</evidence>
<dbReference type="GO" id="GO:0016114">
    <property type="term" value="P:terpenoid biosynthetic process"/>
    <property type="evidence" value="ECO:0007669"/>
    <property type="project" value="UniProtKB-UniRule"/>
</dbReference>
<reference evidence="12 13" key="2">
    <citation type="journal article" date="2015" name="BMC Genomics">
        <title>Analysis of three genomes within the thermophilic bacterial species Caldanaerobacter subterraneus with a focus on carbon monoxide dehydrogenase evolution and hydrolase diversity.</title>
        <authorList>
            <person name="Sant'Anna F.H."/>
            <person name="Lebedinsky A.V."/>
            <person name="Sokolova T.G."/>
            <person name="Robb F.T."/>
            <person name="Gonzalez J.M."/>
        </authorList>
    </citation>
    <scope>NUCLEOTIDE SEQUENCE [LARGE SCALE GENOMIC DNA]</scope>
    <source>
        <strain evidence="12 13">DSM 12653</strain>
    </source>
</reference>
<keyword evidence="7 9" id="KW-0067">ATP-binding</keyword>
<evidence type="ECO:0000256" key="3">
    <source>
        <dbReference type="ARBA" id="ARBA00017473"/>
    </source>
</evidence>
<keyword evidence="9" id="KW-0414">Isoprene biosynthesis</keyword>
<dbReference type="Pfam" id="PF08544">
    <property type="entry name" value="GHMP_kinases_C"/>
    <property type="match status" value="1"/>
</dbReference>
<organism evidence="12 13">
    <name type="scientific">Caldanaerobacter subterraneus subsp. pacificus DSM 12653</name>
    <dbReference type="NCBI Taxonomy" id="391606"/>
    <lineage>
        <taxon>Bacteria</taxon>
        <taxon>Bacillati</taxon>
        <taxon>Bacillota</taxon>
        <taxon>Clostridia</taxon>
        <taxon>Thermoanaerobacterales</taxon>
        <taxon>Thermoanaerobacteraceae</taxon>
        <taxon>Caldanaerobacter</taxon>
    </lineage>
</organism>
<dbReference type="Proteomes" id="UP000010146">
    <property type="component" value="Unassembled WGS sequence"/>
</dbReference>
<sequence length="287" mass="31833">MKLRIKAYAKVNLTLDVLSKREDGYHEILSVMQSIDLADVIEFEKAKEILFECDHERVPKGEENLIMKAFNAIRDRYFLNEGIKIKLFKNIPLAAGLAGGSADAAATIVALDKLWNLNLTEKQMEEIASEVGSDVPFCLKGGTKLASGRGEKLQDLEGIPLNLLLVKPDLEISTKEVYTEWDNSGFKSLNSTFLFVEALKKGDLLEIARNISNDLERVTSQKYGVIEDIKKSLIEKGALSASMTGSGPTVYGVFNDVEKLVRAYHDLKGVYPFVTISKTVDKGLEIL</sequence>
<dbReference type="InterPro" id="IPR004424">
    <property type="entry name" value="IspE"/>
</dbReference>
<comment type="caution">
    <text evidence="12">The sequence shown here is derived from an EMBL/GenBank/DDBJ whole genome shotgun (WGS) entry which is preliminary data.</text>
</comment>
<reference evidence="13" key="3">
    <citation type="submission" date="2015-02" db="EMBL/GenBank/DDBJ databases">
        <title>Genome analysis of three genomes within the thermophilic hydrogenogenic bacterial species Caldanaerobacter subterraneus.</title>
        <authorList>
            <person name="Sant'Anna F.H."/>
            <person name="Lebedinsky A."/>
            <person name="Sokolova T."/>
            <person name="Robb F.T."/>
            <person name="Gonzalez J.M."/>
        </authorList>
    </citation>
    <scope>NUCLEOTIDE SEQUENCE [LARGE SCALE GENOMIC DNA]</scope>
    <source>
        <strain evidence="13">DSM 12653</strain>
    </source>
</reference>
<dbReference type="SUPFAM" id="SSF55060">
    <property type="entry name" value="GHMP Kinase, C-terminal domain"/>
    <property type="match status" value="1"/>
</dbReference>
<dbReference type="AlphaFoldDB" id="A0A0F5PK19"/>
<dbReference type="SUPFAM" id="SSF54211">
    <property type="entry name" value="Ribosomal protein S5 domain 2-like"/>
    <property type="match status" value="1"/>
</dbReference>
<dbReference type="EMBL" id="ABXP02000116">
    <property type="protein sequence ID" value="KKC28741.1"/>
    <property type="molecule type" value="Genomic_DNA"/>
</dbReference>
<dbReference type="PANTHER" id="PTHR43527">
    <property type="entry name" value="4-DIPHOSPHOCYTIDYL-2-C-METHYL-D-ERYTHRITOL KINASE, CHLOROPLASTIC"/>
    <property type="match status" value="1"/>
</dbReference>
<feature type="binding site" evidence="9">
    <location>
        <begin position="92"/>
        <end position="102"/>
    </location>
    <ligand>
        <name>ATP</name>
        <dbReference type="ChEBI" id="CHEBI:30616"/>
    </ligand>
</feature>
<evidence type="ECO:0000256" key="1">
    <source>
        <dbReference type="ARBA" id="ARBA00009684"/>
    </source>
</evidence>
<evidence type="ECO:0000259" key="10">
    <source>
        <dbReference type="Pfam" id="PF00288"/>
    </source>
</evidence>
<feature type="domain" description="GHMP kinase N-terminal" evidence="10">
    <location>
        <begin position="64"/>
        <end position="142"/>
    </location>
</feature>
<dbReference type="GO" id="GO:0019288">
    <property type="term" value="P:isopentenyl diphosphate biosynthetic process, methylerythritol 4-phosphate pathway"/>
    <property type="evidence" value="ECO:0007669"/>
    <property type="project" value="UniProtKB-UniRule"/>
</dbReference>
<evidence type="ECO:0000256" key="7">
    <source>
        <dbReference type="ARBA" id="ARBA00022840"/>
    </source>
</evidence>
<comment type="pathway">
    <text evidence="9">Isoprenoid biosynthesis; isopentenyl diphosphate biosynthesis via DXP pathway; isopentenyl diphosphate from 1-deoxy-D-xylulose 5-phosphate: step 3/6.</text>
</comment>
<dbReference type="Pfam" id="PF00288">
    <property type="entry name" value="GHMP_kinases_N"/>
    <property type="match status" value="1"/>
</dbReference>
<dbReference type="InterPro" id="IPR006204">
    <property type="entry name" value="GHMP_kinase_N_dom"/>
</dbReference>
<dbReference type="Gene3D" id="3.30.70.890">
    <property type="entry name" value="GHMP kinase, C-terminal domain"/>
    <property type="match status" value="1"/>
</dbReference>
<dbReference type="Gene3D" id="3.30.230.10">
    <property type="match status" value="1"/>
</dbReference>
<dbReference type="HAMAP" id="MF_00061">
    <property type="entry name" value="IspE"/>
    <property type="match status" value="1"/>
</dbReference>
<comment type="catalytic activity">
    <reaction evidence="9">
        <text>4-CDP-2-C-methyl-D-erythritol + ATP = 4-CDP-2-C-methyl-D-erythritol 2-phosphate + ADP + H(+)</text>
        <dbReference type="Rhea" id="RHEA:18437"/>
        <dbReference type="ChEBI" id="CHEBI:15378"/>
        <dbReference type="ChEBI" id="CHEBI:30616"/>
        <dbReference type="ChEBI" id="CHEBI:57823"/>
        <dbReference type="ChEBI" id="CHEBI:57919"/>
        <dbReference type="ChEBI" id="CHEBI:456216"/>
        <dbReference type="EC" id="2.7.1.148"/>
    </reaction>
</comment>
<evidence type="ECO:0000313" key="12">
    <source>
        <dbReference type="EMBL" id="KKC28741.1"/>
    </source>
</evidence>
<keyword evidence="6 9" id="KW-0418">Kinase</keyword>
<evidence type="ECO:0000256" key="6">
    <source>
        <dbReference type="ARBA" id="ARBA00022777"/>
    </source>
</evidence>
<dbReference type="NCBIfam" id="NF011202">
    <property type="entry name" value="PRK14608.1"/>
    <property type="match status" value="1"/>
</dbReference>
<dbReference type="NCBIfam" id="TIGR00154">
    <property type="entry name" value="ispE"/>
    <property type="match status" value="1"/>
</dbReference>
<dbReference type="GO" id="GO:0005524">
    <property type="term" value="F:ATP binding"/>
    <property type="evidence" value="ECO:0007669"/>
    <property type="project" value="UniProtKB-UniRule"/>
</dbReference>
<dbReference type="InterPro" id="IPR036554">
    <property type="entry name" value="GHMP_kinase_C_sf"/>
</dbReference>
<dbReference type="UniPathway" id="UPA00056">
    <property type="reaction ID" value="UER00094"/>
</dbReference>
<proteinExistence type="inferred from homology"/>
<dbReference type="GO" id="GO:0050515">
    <property type="term" value="F:4-(cytidine 5'-diphospho)-2-C-methyl-D-erythritol kinase activity"/>
    <property type="evidence" value="ECO:0007669"/>
    <property type="project" value="UniProtKB-UniRule"/>
</dbReference>
<keyword evidence="5 9" id="KW-0547">Nucleotide-binding</keyword>
<evidence type="ECO:0000313" key="13">
    <source>
        <dbReference type="Proteomes" id="UP000010146"/>
    </source>
</evidence>
<dbReference type="PIRSF" id="PIRSF010376">
    <property type="entry name" value="IspE"/>
    <property type="match status" value="1"/>
</dbReference>
<evidence type="ECO:0000259" key="11">
    <source>
        <dbReference type="Pfam" id="PF08544"/>
    </source>
</evidence>
<dbReference type="InterPro" id="IPR014721">
    <property type="entry name" value="Ribsml_uS5_D2-typ_fold_subgr"/>
</dbReference>
<evidence type="ECO:0000256" key="9">
    <source>
        <dbReference type="HAMAP-Rule" id="MF_00061"/>
    </source>
</evidence>
<comment type="similarity">
    <text evidence="1 9">Belongs to the GHMP kinase family. IspE subfamily.</text>
</comment>
<gene>
    <name evidence="9" type="primary">ispE</name>
    <name evidence="12" type="ORF">CDSM653_02304</name>
</gene>
<dbReference type="InterPro" id="IPR013750">
    <property type="entry name" value="GHMP_kinase_C_dom"/>
</dbReference>
<dbReference type="InterPro" id="IPR020568">
    <property type="entry name" value="Ribosomal_Su5_D2-typ_SF"/>
</dbReference>
<evidence type="ECO:0000256" key="8">
    <source>
        <dbReference type="ARBA" id="ARBA00032554"/>
    </source>
</evidence>
<dbReference type="RefSeq" id="WP_046159952.1">
    <property type="nucleotide sequence ID" value="NZ_ABXP02000116.1"/>
</dbReference>